<sequence length="439" mass="48852">VSPQVLRCLCLRSGLLSFFFKRLVTTGVFMNRPEANGVLRRSRRANFLLEELKQGNLERECREEKCSYEEAKEIFALPQHLCYFLFPAPDHCLSSPCKNGATCTRNIDTYICKCTPGYHGYNCDKARSTSSSCRYKNGGCEHFCREFPDRSFSCFCAPGYHLDSLSLFVSDPVAVPCGRPQVLFSPRVVNGKICPKGHCPWQALLTENNEYICGGIVLTNQWILTAAHCVWRKPAAIFHVIVGEHDREEEEKSEQRRRVVKVVSHPRYNQSSADSDLALLKLHRPVKLGLHVVPVCLPAQNSTFIRTLATVRHSTVSGWGRLLQQGSPARFLQRLVLPRVPLQECRLHTRLNITKNMLCAGFRAGGQDACEGDSGGPLVTRYKKTWFLTGVVSWGKGCANANQYGVYTKSSNVVQSLPSGPGPGPGPGLGPLWLPGSIR</sequence>
<reference evidence="16" key="3">
    <citation type="submission" date="2025-09" db="UniProtKB">
        <authorList>
            <consortium name="Ensembl"/>
        </authorList>
    </citation>
    <scope>IDENTIFICATION</scope>
</reference>
<dbReference type="Gene3D" id="2.10.25.10">
    <property type="entry name" value="Laminin"/>
    <property type="match status" value="2"/>
</dbReference>
<dbReference type="InterPro" id="IPR000742">
    <property type="entry name" value="EGF"/>
</dbReference>
<keyword evidence="7 10" id="KW-1015">Disulfide bond</keyword>
<dbReference type="InterPro" id="IPR009003">
    <property type="entry name" value="Peptidase_S1_PA"/>
</dbReference>
<dbReference type="InterPro" id="IPR033116">
    <property type="entry name" value="TRYPSIN_SER"/>
</dbReference>
<feature type="active site" description="Charge relay system" evidence="9">
    <location>
        <position position="374"/>
    </location>
</feature>
<keyword evidence="11" id="KW-0720">Serine protease</keyword>
<keyword evidence="17" id="KW-1185">Reference proteome</keyword>
<reference evidence="16" key="1">
    <citation type="submission" date="2021-04" db="EMBL/GenBank/DDBJ databases">
        <authorList>
            <consortium name="Wellcome Sanger Institute Data Sharing"/>
        </authorList>
    </citation>
    <scope>NUCLEOTIDE SEQUENCE [LARGE SCALE GENOMIC DNA]</scope>
</reference>
<dbReference type="GO" id="GO:0005615">
    <property type="term" value="C:extracellular space"/>
    <property type="evidence" value="ECO:0007669"/>
    <property type="project" value="TreeGrafter"/>
</dbReference>
<dbReference type="FunFam" id="2.10.25.10:FF:000913">
    <property type="entry name" value="Coagulation factor VII"/>
    <property type="match status" value="1"/>
</dbReference>
<evidence type="ECO:0000259" key="13">
    <source>
        <dbReference type="PROSITE" id="PS50026"/>
    </source>
</evidence>
<dbReference type="Pfam" id="PF14670">
    <property type="entry name" value="FXa_inhibition"/>
    <property type="match status" value="1"/>
</dbReference>
<feature type="disulfide bond" evidence="10">
    <location>
        <begin position="114"/>
        <end position="123"/>
    </location>
</feature>
<feature type="region of interest" description="Disordered" evidence="12">
    <location>
        <begin position="417"/>
        <end position="439"/>
    </location>
</feature>
<dbReference type="InterPro" id="IPR012224">
    <property type="entry name" value="Pept_S1A_FX"/>
</dbReference>
<dbReference type="GO" id="GO:0007596">
    <property type="term" value="P:blood coagulation"/>
    <property type="evidence" value="ECO:0007669"/>
    <property type="project" value="InterPro"/>
</dbReference>
<evidence type="ECO:0000259" key="14">
    <source>
        <dbReference type="PROSITE" id="PS50240"/>
    </source>
</evidence>
<evidence type="ECO:0000313" key="16">
    <source>
        <dbReference type="Ensembl" id="ENSENLP00000012745.1"/>
    </source>
</evidence>
<dbReference type="SUPFAM" id="SSF50494">
    <property type="entry name" value="Trypsin-like serine proteases"/>
    <property type="match status" value="1"/>
</dbReference>
<feature type="domain" description="Peptidase S1" evidence="14">
    <location>
        <begin position="188"/>
        <end position="439"/>
    </location>
</feature>
<dbReference type="InterPro" id="IPR017857">
    <property type="entry name" value="Coagulation_fac-like_Gla_dom"/>
</dbReference>
<keyword evidence="5 11" id="KW-0378">Hydrolase</keyword>
<accession>A0A665U009</accession>
<evidence type="ECO:0000256" key="8">
    <source>
        <dbReference type="ARBA" id="ARBA00023180"/>
    </source>
</evidence>
<evidence type="ECO:0000256" key="4">
    <source>
        <dbReference type="ARBA" id="ARBA00022670"/>
    </source>
</evidence>
<dbReference type="SMART" id="SM00069">
    <property type="entry name" value="GLA"/>
    <property type="match status" value="1"/>
</dbReference>
<dbReference type="PROSITE" id="PS00135">
    <property type="entry name" value="TRYPSIN_SER"/>
    <property type="match status" value="1"/>
</dbReference>
<keyword evidence="2" id="KW-0964">Secreted</keyword>
<feature type="active site" description="Charge relay system" evidence="9">
    <location>
        <position position="228"/>
    </location>
</feature>
<dbReference type="InterPro" id="IPR018114">
    <property type="entry name" value="TRYPSIN_HIS"/>
</dbReference>
<dbReference type="GO" id="GO:0004252">
    <property type="term" value="F:serine-type endopeptidase activity"/>
    <property type="evidence" value="ECO:0007669"/>
    <property type="project" value="InterPro"/>
</dbReference>
<dbReference type="Proteomes" id="UP000472264">
    <property type="component" value="Chromosome 2"/>
</dbReference>
<keyword evidence="4 11" id="KW-0645">Protease</keyword>
<evidence type="ECO:0000256" key="6">
    <source>
        <dbReference type="ARBA" id="ARBA00022837"/>
    </source>
</evidence>
<evidence type="ECO:0000256" key="11">
    <source>
        <dbReference type="RuleBase" id="RU363034"/>
    </source>
</evidence>
<evidence type="ECO:0000313" key="17">
    <source>
        <dbReference type="Proteomes" id="UP000472264"/>
    </source>
</evidence>
<dbReference type="Gene3D" id="4.10.740.10">
    <property type="entry name" value="Coagulation Factor IX"/>
    <property type="match status" value="1"/>
</dbReference>
<feature type="domain" description="EGF-like" evidence="13">
    <location>
        <begin position="88"/>
        <end position="124"/>
    </location>
</feature>
<dbReference type="PRINTS" id="PR00722">
    <property type="entry name" value="CHYMOTRYPSIN"/>
</dbReference>
<dbReference type="FunFam" id="2.40.10.10:FF:000013">
    <property type="entry name" value="Coagulation factor X"/>
    <property type="match status" value="1"/>
</dbReference>
<dbReference type="PRINTS" id="PR00001">
    <property type="entry name" value="GLABLOOD"/>
</dbReference>
<name>A0A665U009_ECHNA</name>
<dbReference type="Pfam" id="PF00008">
    <property type="entry name" value="EGF"/>
    <property type="match status" value="1"/>
</dbReference>
<protein>
    <submittedName>
        <fullName evidence="16">Coagulation factor VII-like</fullName>
    </submittedName>
</protein>
<evidence type="ECO:0000256" key="2">
    <source>
        <dbReference type="ARBA" id="ARBA00022525"/>
    </source>
</evidence>
<dbReference type="Gene3D" id="2.40.10.10">
    <property type="entry name" value="Trypsin-like serine proteases"/>
    <property type="match status" value="2"/>
</dbReference>
<dbReference type="PANTHER" id="PTHR24278:SF34">
    <property type="entry name" value="COAGULATION FACTOR VII,-LIKE"/>
    <property type="match status" value="1"/>
</dbReference>
<dbReference type="InterPro" id="IPR001881">
    <property type="entry name" value="EGF-like_Ca-bd_dom"/>
</dbReference>
<feature type="active site" description="Charge relay system" evidence="9">
    <location>
        <position position="276"/>
    </location>
</feature>
<dbReference type="Pfam" id="PF00089">
    <property type="entry name" value="Trypsin"/>
    <property type="match status" value="1"/>
</dbReference>
<dbReference type="Ensembl" id="ENSENLT00000013263.1">
    <property type="protein sequence ID" value="ENSENLP00000012745.1"/>
    <property type="gene ID" value="ENSENLG00000005777.1"/>
</dbReference>
<keyword evidence="3 10" id="KW-0245">EGF-like domain</keyword>
<dbReference type="CDD" id="cd00190">
    <property type="entry name" value="Tryp_SPc"/>
    <property type="match status" value="1"/>
</dbReference>
<dbReference type="GO" id="GO:0006508">
    <property type="term" value="P:proteolysis"/>
    <property type="evidence" value="ECO:0007669"/>
    <property type="project" value="UniProtKB-KW"/>
</dbReference>
<evidence type="ECO:0000259" key="15">
    <source>
        <dbReference type="PROSITE" id="PS50998"/>
    </source>
</evidence>
<evidence type="ECO:0000256" key="3">
    <source>
        <dbReference type="ARBA" id="ARBA00022536"/>
    </source>
</evidence>
<evidence type="ECO:0000256" key="1">
    <source>
        <dbReference type="ARBA" id="ARBA00004613"/>
    </source>
</evidence>
<dbReference type="InterPro" id="IPR043504">
    <property type="entry name" value="Peptidase_S1_PA_chymotrypsin"/>
</dbReference>
<dbReference type="AlphaFoldDB" id="A0A665U009"/>
<evidence type="ECO:0000256" key="9">
    <source>
        <dbReference type="PIRSR" id="PIRSR001143-1"/>
    </source>
</evidence>
<comment type="subcellular location">
    <subcellularLocation>
        <location evidence="1">Secreted</location>
    </subcellularLocation>
</comment>
<gene>
    <name evidence="16" type="primary">f7l</name>
</gene>
<evidence type="ECO:0000256" key="12">
    <source>
        <dbReference type="SAM" id="MobiDB-lite"/>
    </source>
</evidence>
<dbReference type="GO" id="GO:0005509">
    <property type="term" value="F:calcium ion binding"/>
    <property type="evidence" value="ECO:0007669"/>
    <property type="project" value="InterPro"/>
</dbReference>
<dbReference type="InterPro" id="IPR001314">
    <property type="entry name" value="Peptidase_S1A"/>
</dbReference>
<keyword evidence="8" id="KW-0325">Glycoprotein</keyword>
<dbReference type="InterPro" id="IPR000294">
    <property type="entry name" value="GLA_domain"/>
</dbReference>
<dbReference type="PROSITE" id="PS50026">
    <property type="entry name" value="EGF_3"/>
    <property type="match status" value="1"/>
</dbReference>
<dbReference type="PROSITE" id="PS01186">
    <property type="entry name" value="EGF_2"/>
    <property type="match status" value="1"/>
</dbReference>
<dbReference type="SMART" id="SM00179">
    <property type="entry name" value="EGF_CA"/>
    <property type="match status" value="1"/>
</dbReference>
<dbReference type="SMART" id="SM00020">
    <property type="entry name" value="Tryp_SPc"/>
    <property type="match status" value="1"/>
</dbReference>
<dbReference type="PROSITE" id="PS50998">
    <property type="entry name" value="GLA_2"/>
    <property type="match status" value="1"/>
</dbReference>
<dbReference type="CDD" id="cd00054">
    <property type="entry name" value="EGF_CA"/>
    <property type="match status" value="1"/>
</dbReference>
<dbReference type="PROSITE" id="PS00134">
    <property type="entry name" value="TRYPSIN_HIS"/>
    <property type="match status" value="1"/>
</dbReference>
<dbReference type="PROSITE" id="PS00022">
    <property type="entry name" value="EGF_1"/>
    <property type="match status" value="1"/>
</dbReference>
<organism evidence="16 17">
    <name type="scientific">Echeneis naucrates</name>
    <name type="common">Live sharksucker</name>
    <dbReference type="NCBI Taxonomy" id="173247"/>
    <lineage>
        <taxon>Eukaryota</taxon>
        <taxon>Metazoa</taxon>
        <taxon>Chordata</taxon>
        <taxon>Craniata</taxon>
        <taxon>Vertebrata</taxon>
        <taxon>Euteleostomi</taxon>
        <taxon>Actinopterygii</taxon>
        <taxon>Neopterygii</taxon>
        <taxon>Teleostei</taxon>
        <taxon>Neoteleostei</taxon>
        <taxon>Acanthomorphata</taxon>
        <taxon>Carangaria</taxon>
        <taxon>Carangiformes</taxon>
        <taxon>Echeneidae</taxon>
        <taxon>Echeneis</taxon>
    </lineage>
</organism>
<keyword evidence="6" id="KW-0106">Calcium</keyword>
<dbReference type="PIRSF" id="PIRSF001143">
    <property type="entry name" value="Factor_X"/>
    <property type="match status" value="1"/>
</dbReference>
<dbReference type="PROSITE" id="PS50240">
    <property type="entry name" value="TRYPSIN_DOM"/>
    <property type="match status" value="1"/>
</dbReference>
<dbReference type="InterPro" id="IPR035972">
    <property type="entry name" value="GLA-like_dom_SF"/>
</dbReference>
<evidence type="ECO:0000256" key="7">
    <source>
        <dbReference type="ARBA" id="ARBA00023157"/>
    </source>
</evidence>
<evidence type="ECO:0000256" key="10">
    <source>
        <dbReference type="PROSITE-ProRule" id="PRU00076"/>
    </source>
</evidence>
<dbReference type="InterPro" id="IPR001254">
    <property type="entry name" value="Trypsin_dom"/>
</dbReference>
<proteinExistence type="predicted"/>
<dbReference type="SUPFAM" id="SSF57630">
    <property type="entry name" value="GLA-domain"/>
    <property type="match status" value="1"/>
</dbReference>
<dbReference type="SMART" id="SM00181">
    <property type="entry name" value="EGF"/>
    <property type="match status" value="2"/>
</dbReference>
<comment type="caution">
    <text evidence="10">Lacks conserved residue(s) required for the propagation of feature annotation.</text>
</comment>
<reference evidence="16" key="2">
    <citation type="submission" date="2025-08" db="UniProtKB">
        <authorList>
            <consortium name="Ensembl"/>
        </authorList>
    </citation>
    <scope>IDENTIFICATION</scope>
</reference>
<dbReference type="FunFam" id="4.10.740.10:FF:000001">
    <property type="entry name" value="vitamin K-dependent protein S"/>
    <property type="match status" value="1"/>
</dbReference>
<feature type="compositionally biased region" description="Low complexity" evidence="12">
    <location>
        <begin position="430"/>
        <end position="439"/>
    </location>
</feature>
<dbReference type="PANTHER" id="PTHR24278">
    <property type="entry name" value="COAGULATION FACTOR"/>
    <property type="match status" value="1"/>
</dbReference>
<dbReference type="Pfam" id="PF00594">
    <property type="entry name" value="Gla"/>
    <property type="match status" value="1"/>
</dbReference>
<evidence type="ECO:0000256" key="5">
    <source>
        <dbReference type="ARBA" id="ARBA00022801"/>
    </source>
</evidence>
<dbReference type="InterPro" id="IPR050442">
    <property type="entry name" value="Peptidase_S1_coag_factors"/>
</dbReference>
<feature type="domain" description="Gla" evidence="15">
    <location>
        <begin position="44"/>
        <end position="76"/>
    </location>
</feature>
<dbReference type="SUPFAM" id="SSF57196">
    <property type="entry name" value="EGF/Laminin"/>
    <property type="match status" value="2"/>
</dbReference>